<dbReference type="PANTHER" id="PTHR33799:SF1">
    <property type="entry name" value="PTS SYSTEM MANNOSE-SPECIFIC EIIAB COMPONENT-RELATED"/>
    <property type="match status" value="1"/>
</dbReference>
<evidence type="ECO:0000259" key="2">
    <source>
        <dbReference type="PROSITE" id="PS51096"/>
    </source>
</evidence>
<dbReference type="SUPFAM" id="SSF53062">
    <property type="entry name" value="PTS system fructose IIA component-like"/>
    <property type="match status" value="1"/>
</dbReference>
<evidence type="ECO:0000313" key="3">
    <source>
        <dbReference type="EMBL" id="MCB8561955.1"/>
    </source>
</evidence>
<protein>
    <recommendedName>
        <fullName evidence="2">PTS EIIA type-4 domain-containing protein</fullName>
    </recommendedName>
</protein>
<comment type="caution">
    <text evidence="3">The sequence shown here is derived from an EMBL/GenBank/DDBJ whole genome shotgun (WGS) entry which is preliminary data.</text>
</comment>
<dbReference type="RefSeq" id="WP_118487596.1">
    <property type="nucleotide sequence ID" value="NZ_JAJDKQ010000014.1"/>
</dbReference>
<dbReference type="GO" id="GO:0016740">
    <property type="term" value="F:transferase activity"/>
    <property type="evidence" value="ECO:0007669"/>
    <property type="project" value="UniProtKB-KW"/>
</dbReference>
<sequence length="141" mass="15740">MKKDKQIIIATHGKLAEGFKSALKIIVGDFNKLKTVNCYTTPEFDLDKTIEGILSNHSFDQEDLIICTDMMGGSVNSGFVKYLGQYPFHLITNINLLFLVDLLLTPGGIDEQILISKVNDSLVSVKYVNQLVKDLQDCDEL</sequence>
<dbReference type="Gene3D" id="3.40.50.510">
    <property type="entry name" value="Phosphotransferase system, mannose-type IIA component"/>
    <property type="match status" value="1"/>
</dbReference>
<dbReference type="InterPro" id="IPR004701">
    <property type="entry name" value="PTS_EIIA_man-typ"/>
</dbReference>
<evidence type="ECO:0000313" key="4">
    <source>
        <dbReference type="Proteomes" id="UP001197827"/>
    </source>
</evidence>
<dbReference type="PANTHER" id="PTHR33799">
    <property type="entry name" value="PTS PERMEASE-RELATED-RELATED"/>
    <property type="match status" value="1"/>
</dbReference>
<keyword evidence="1" id="KW-0808">Transferase</keyword>
<dbReference type="GO" id="GO:0016020">
    <property type="term" value="C:membrane"/>
    <property type="evidence" value="ECO:0007669"/>
    <property type="project" value="InterPro"/>
</dbReference>
<dbReference type="GO" id="GO:0009401">
    <property type="term" value="P:phosphoenolpyruvate-dependent sugar phosphotransferase system"/>
    <property type="evidence" value="ECO:0007669"/>
    <property type="project" value="InterPro"/>
</dbReference>
<evidence type="ECO:0000256" key="1">
    <source>
        <dbReference type="ARBA" id="ARBA00022679"/>
    </source>
</evidence>
<dbReference type="Pfam" id="PF03610">
    <property type="entry name" value="EIIA-man"/>
    <property type="match status" value="1"/>
</dbReference>
<gene>
    <name evidence="3" type="ORF">LJD74_08050</name>
</gene>
<reference evidence="3" key="1">
    <citation type="submission" date="2021-10" db="EMBL/GenBank/DDBJ databases">
        <title>Collection of gut derived symbiotic bacterial strains cultured from healthy donors.</title>
        <authorList>
            <person name="Lin H."/>
            <person name="Littmann E."/>
            <person name="Kohout C."/>
            <person name="Pamer E.G."/>
        </authorList>
    </citation>
    <scope>NUCLEOTIDE SEQUENCE</scope>
    <source>
        <strain evidence="3">DFI.5.2</strain>
    </source>
</reference>
<feature type="domain" description="PTS EIIA type-4" evidence="2">
    <location>
        <begin position="4"/>
        <end position="132"/>
    </location>
</feature>
<dbReference type="Proteomes" id="UP001197827">
    <property type="component" value="Unassembled WGS sequence"/>
</dbReference>
<name>A0AAW4VIK4_9FIRM</name>
<dbReference type="PROSITE" id="PS51096">
    <property type="entry name" value="PTS_EIIA_TYPE_4"/>
    <property type="match status" value="1"/>
</dbReference>
<dbReference type="EMBL" id="JAJDKQ010000014">
    <property type="protein sequence ID" value="MCB8561955.1"/>
    <property type="molecule type" value="Genomic_DNA"/>
</dbReference>
<accession>A0AAW4VIK4</accession>
<dbReference type="AlphaFoldDB" id="A0AAW4VIK4"/>
<dbReference type="InterPro" id="IPR051471">
    <property type="entry name" value="Bacterial_PTS_sugar_comp"/>
</dbReference>
<organism evidence="3 4">
    <name type="scientific">Faecalibacillus intestinalis</name>
    <dbReference type="NCBI Taxonomy" id="1982626"/>
    <lineage>
        <taxon>Bacteria</taxon>
        <taxon>Bacillati</taxon>
        <taxon>Bacillota</taxon>
        <taxon>Erysipelotrichia</taxon>
        <taxon>Erysipelotrichales</taxon>
        <taxon>Coprobacillaceae</taxon>
        <taxon>Faecalibacillus</taxon>
    </lineage>
</organism>
<dbReference type="InterPro" id="IPR036662">
    <property type="entry name" value="PTS_EIIA_man-typ_sf"/>
</dbReference>
<proteinExistence type="predicted"/>